<keyword evidence="3" id="KW-1185">Reference proteome</keyword>
<dbReference type="Pfam" id="PF21962">
    <property type="entry name" value="DUF6924"/>
    <property type="match status" value="1"/>
</dbReference>
<dbReference type="InterPro" id="IPR053832">
    <property type="entry name" value="DUF6924"/>
</dbReference>
<dbReference type="EMBL" id="JBDLNV010000006">
    <property type="protein sequence ID" value="MFM1725234.1"/>
    <property type="molecule type" value="Genomic_DNA"/>
</dbReference>
<protein>
    <recommendedName>
        <fullName evidence="1">DUF6924 domain-containing protein</fullName>
    </recommendedName>
</protein>
<evidence type="ECO:0000313" key="2">
    <source>
        <dbReference type="EMBL" id="MFM1725234.1"/>
    </source>
</evidence>
<proteinExistence type="predicted"/>
<organism evidence="2 3">
    <name type="scientific">Rhodococcus parequi</name>
    <dbReference type="NCBI Taxonomy" id="3137122"/>
    <lineage>
        <taxon>Bacteria</taxon>
        <taxon>Bacillati</taxon>
        <taxon>Actinomycetota</taxon>
        <taxon>Actinomycetes</taxon>
        <taxon>Mycobacteriales</taxon>
        <taxon>Nocardiaceae</taxon>
        <taxon>Rhodococcus</taxon>
    </lineage>
</organism>
<sequence length="484" mass="53410">MSMTWPRVRGLSYSTMGRSVRAEMWADGTHTGKVWFQPPTSWRIENASGEVTYIENATDEYRRGDDGVMVHVVKSPHRWVMMTGDAPHLLLQAHSMWLPQRGVPAQLGYPTAPRQVDVRGRTGWEVQFTDQLTNQLTNQPGSTITYVIDAETGVALSRSTSGTVLELSNPVIDEPFDPASFTWTGPTRDEEDLANAGQREYEAKMQALSQIPAAEVTWTPGTIQARPIDGDPRTGALNQEIMPRYQDFTLRQWVTELGDPAGELSTRTPLLHRATVGPWTYEIRGHTPIDTGDCERIIASIIPADLPSAPADQIREAIDLEAAEQADAELTRMLGTGRRLDDYLGGDGGDSLLIRTDFGDDSKWREAAAAAMAPGEGENSDFSACLTCIDNPENNGLSIPDLLERIGDHPPYYVFLADHTTITDPEHPILAVDTGPEDFGSTRGQTVRVIPSQMWSIENNLSISNMDFDEFVESADQDGVHRGF</sequence>
<comment type="caution">
    <text evidence="2">The sequence shown here is derived from an EMBL/GenBank/DDBJ whole genome shotgun (WGS) entry which is preliminary data.</text>
</comment>
<reference evidence="2 3" key="1">
    <citation type="submission" date="2023-11" db="EMBL/GenBank/DDBJ databases">
        <authorList>
            <person name="Val-Calvo J."/>
            <person name="Scortti M."/>
            <person name="Vazquez-Boland J."/>
        </authorList>
    </citation>
    <scope>NUCLEOTIDE SEQUENCE [LARGE SCALE GENOMIC DNA]</scope>
    <source>
        <strain evidence="2 3">PAM 2766</strain>
    </source>
</reference>
<name>A0ABW9FIW4_9NOCA</name>
<evidence type="ECO:0000313" key="3">
    <source>
        <dbReference type="Proteomes" id="UP001629745"/>
    </source>
</evidence>
<accession>A0ABW9FIW4</accession>
<dbReference type="RefSeq" id="WP_420165725.1">
    <property type="nucleotide sequence ID" value="NZ_JBDLNV010000006.1"/>
</dbReference>
<evidence type="ECO:0000259" key="1">
    <source>
        <dbReference type="Pfam" id="PF21962"/>
    </source>
</evidence>
<dbReference type="Proteomes" id="UP001629745">
    <property type="component" value="Unassembled WGS sequence"/>
</dbReference>
<feature type="domain" description="DUF6924" evidence="1">
    <location>
        <begin position="351"/>
        <end position="484"/>
    </location>
</feature>
<gene>
    <name evidence="2" type="ORF">ABEU20_003845</name>
</gene>